<dbReference type="InterPro" id="IPR013584">
    <property type="entry name" value="RAP"/>
</dbReference>
<name>A0ABN7AKL6_9HEMI</name>
<evidence type="ECO:0000313" key="3">
    <source>
        <dbReference type="Proteomes" id="UP001307889"/>
    </source>
</evidence>
<gene>
    <name evidence="2" type="ORF">NTJ_04219</name>
</gene>
<reference evidence="2 3" key="1">
    <citation type="submission" date="2023-09" db="EMBL/GenBank/DDBJ databases">
        <title>Nesidiocoris tenuis whole genome shotgun sequence.</title>
        <authorList>
            <person name="Shibata T."/>
            <person name="Shimoda M."/>
            <person name="Kobayashi T."/>
            <person name="Uehara T."/>
        </authorList>
    </citation>
    <scope>NUCLEOTIDE SEQUENCE [LARGE SCALE GENOMIC DNA]</scope>
    <source>
        <strain evidence="2 3">Japan</strain>
    </source>
</reference>
<sequence length="621" mass="70386">MVSLGMNHMYRAFKASHHRDVSTTALLQMALHSIKKNYFSSKELADPQLSQGQEVLLQNMQTATEVYDVLLSVRVHHELMNKRHLMQAFRTIFTIQKSDGSNMSNGEIIESAGFRVLCEILKNNVRTLEIGEVLDAVKIVCYLGVQSSSKLLQILLHMLAREINSLSLQQLLFFDFLLKDLAPNPIVEALKIAIPLVVENNLTMKVDRDNVLLLSELLLFAVRKNLSLKTQDFLVENIVLQKRKIEVKSCKKIIRAFCDMKIPRVVYKPLFHHSINVFIDATDHKSYKDFSPLISKLALRYSPKNCIFYHEELLDTAVRCAISDTIPFSDAVLFQKRLSKFGHVSILLLDYLANFVAKEPHLIVTSGISDLFALVHGFAQADYCPDKWNMIEPAILQTALFHLTADNVHLPWAVFVKDLCVLHSQPLDIISRLFSPEFLDKYSSTGDCLHLLAIQASILSLSADYPGPLLPEKIVEKAMRFYRESNHDRSLKRYLSKALNCEGCVIEGIFTSQGHAIDYLILLDKDKCPITAPLPHGSSTVRFVEELPRITDTQRLAVLYMPRNCYTANTNLLNGPSRMAVDSLAIRGFKVAAICSLTWDQLSEHEKISYIQQKIETILSN</sequence>
<keyword evidence="3" id="KW-1185">Reference proteome</keyword>
<evidence type="ECO:0000313" key="2">
    <source>
        <dbReference type="EMBL" id="BES91411.1"/>
    </source>
</evidence>
<organism evidence="2 3">
    <name type="scientific">Nesidiocoris tenuis</name>
    <dbReference type="NCBI Taxonomy" id="355587"/>
    <lineage>
        <taxon>Eukaryota</taxon>
        <taxon>Metazoa</taxon>
        <taxon>Ecdysozoa</taxon>
        <taxon>Arthropoda</taxon>
        <taxon>Hexapoda</taxon>
        <taxon>Insecta</taxon>
        <taxon>Pterygota</taxon>
        <taxon>Neoptera</taxon>
        <taxon>Paraneoptera</taxon>
        <taxon>Hemiptera</taxon>
        <taxon>Heteroptera</taxon>
        <taxon>Panheteroptera</taxon>
        <taxon>Cimicomorpha</taxon>
        <taxon>Miridae</taxon>
        <taxon>Dicyphina</taxon>
        <taxon>Nesidiocoris</taxon>
    </lineage>
</organism>
<accession>A0ABN7AKL6</accession>
<dbReference type="Proteomes" id="UP001307889">
    <property type="component" value="Chromosome 2"/>
</dbReference>
<protein>
    <recommendedName>
        <fullName evidence="1">RAP domain-containing protein</fullName>
    </recommendedName>
</protein>
<feature type="domain" description="RAP" evidence="1">
    <location>
        <begin position="558"/>
        <end position="614"/>
    </location>
</feature>
<dbReference type="SMART" id="SM00952">
    <property type="entry name" value="RAP"/>
    <property type="match status" value="1"/>
</dbReference>
<dbReference type="EMBL" id="AP028910">
    <property type="protein sequence ID" value="BES91411.1"/>
    <property type="molecule type" value="Genomic_DNA"/>
</dbReference>
<evidence type="ECO:0000259" key="1">
    <source>
        <dbReference type="SMART" id="SM00952"/>
    </source>
</evidence>
<proteinExistence type="predicted"/>